<proteinExistence type="predicted"/>
<dbReference type="AlphaFoldDB" id="A0A4P6ENB8"/>
<feature type="region of interest" description="Disordered" evidence="1">
    <location>
        <begin position="1"/>
        <end position="23"/>
    </location>
</feature>
<evidence type="ECO:0000313" key="3">
    <source>
        <dbReference type="Proteomes" id="UP000291758"/>
    </source>
</evidence>
<dbReference type="Proteomes" id="UP000291758">
    <property type="component" value="Chromosome"/>
</dbReference>
<keyword evidence="3" id="KW-1185">Reference proteome</keyword>
<dbReference type="EMBL" id="CP035495">
    <property type="protein sequence ID" value="QAY62799.1"/>
    <property type="molecule type" value="Genomic_DNA"/>
</dbReference>
<name>A0A4P6ENB8_9MICO</name>
<dbReference type="KEGG" id="xyl:ET495_05490"/>
<dbReference type="RefSeq" id="WP_129203282.1">
    <property type="nucleotide sequence ID" value="NZ_CP035495.1"/>
</dbReference>
<protein>
    <submittedName>
        <fullName evidence="2">Uncharacterized protein</fullName>
    </submittedName>
</protein>
<sequence>MNGVVQYTPKSPDSRWDGADPRTGQWTLDEATAQASGYPFLRERPPAAEGIPADVVVTDALQKTMASCAAKANERVGKAPERLLNDIETAGWNALDGAPEAKKAIADWRTCMAPVGLVDLPADPSDMPPTSVVARPGQADNPGVPLTNQERTVAVADARCRAQVDYYGTELRLRAQGELTAIGANLKEFEAARAGYQEH</sequence>
<evidence type="ECO:0000313" key="2">
    <source>
        <dbReference type="EMBL" id="QAY62799.1"/>
    </source>
</evidence>
<accession>A0A4P6ENB8</accession>
<dbReference type="OrthoDB" id="3253805at2"/>
<organism evidence="2 3">
    <name type="scientific">Xylanimonas allomyrinae</name>
    <dbReference type="NCBI Taxonomy" id="2509459"/>
    <lineage>
        <taxon>Bacteria</taxon>
        <taxon>Bacillati</taxon>
        <taxon>Actinomycetota</taxon>
        <taxon>Actinomycetes</taxon>
        <taxon>Micrococcales</taxon>
        <taxon>Promicromonosporaceae</taxon>
        <taxon>Xylanimonas</taxon>
    </lineage>
</organism>
<gene>
    <name evidence="2" type="ORF">ET495_05490</name>
</gene>
<evidence type="ECO:0000256" key="1">
    <source>
        <dbReference type="SAM" id="MobiDB-lite"/>
    </source>
</evidence>
<reference evidence="2 3" key="1">
    <citation type="submission" date="2019-01" db="EMBL/GenBank/DDBJ databases">
        <title>Genome sequencing of strain 2JSPR-7.</title>
        <authorList>
            <person name="Heo J."/>
            <person name="Kim S.-J."/>
            <person name="Kim J.-S."/>
            <person name="Hong S.-B."/>
            <person name="Kwon S.-W."/>
        </authorList>
    </citation>
    <scope>NUCLEOTIDE SEQUENCE [LARGE SCALE GENOMIC DNA]</scope>
    <source>
        <strain evidence="2 3">2JSPR-7</strain>
    </source>
</reference>